<sequence length="129" mass="15242">MFFLSKEFVFDAAHRLDKYKGKCENLHGHTYRLRVTLVGLPDEEGMIMDFVELKRLVHEQVISLLDHNYLNQIIPQPTAENIARWVWNKLEPLLKNERRKLYEVTVWETADSFVTYRGSNDERCAESEG</sequence>
<feature type="active site" description="Proton acceptor" evidence="9">
    <location>
        <position position="23"/>
    </location>
</feature>
<dbReference type="OrthoDB" id="9804698at2"/>
<protein>
    <recommendedName>
        <fullName evidence="3 8">6-carboxy-5,6,7,8-tetrahydropterin synthase</fullName>
        <ecNumber evidence="8">4.-.-.-</ecNumber>
    </recommendedName>
</protein>
<keyword evidence="12" id="KW-1185">Reference proteome</keyword>
<dbReference type="PATRIC" id="fig|1123384.7.peg.278"/>
<name>A0A0X1KP70_9THEM</name>
<feature type="binding site" evidence="10">
    <location>
        <position position="27"/>
    </location>
    <ligand>
        <name>Zn(2+)</name>
        <dbReference type="ChEBI" id="CHEBI:29105"/>
    </ligand>
</feature>
<dbReference type="EC" id="4.-.-.-" evidence="8"/>
<dbReference type="Proteomes" id="UP000077469">
    <property type="component" value="Chromosome"/>
</dbReference>
<dbReference type="KEGG" id="phy:AJ81_01390"/>
<feature type="binding site" evidence="10">
    <location>
        <position position="14"/>
    </location>
    <ligand>
        <name>Zn(2+)</name>
        <dbReference type="ChEBI" id="CHEBI:29105"/>
    </ligand>
</feature>
<evidence type="ECO:0000256" key="8">
    <source>
        <dbReference type="PIRNR" id="PIRNR006113"/>
    </source>
</evidence>
<feature type="binding site" evidence="10">
    <location>
        <position position="29"/>
    </location>
    <ligand>
        <name>Zn(2+)</name>
        <dbReference type="ChEBI" id="CHEBI:29105"/>
    </ligand>
</feature>
<keyword evidence="4 8" id="KW-0479">Metal-binding</keyword>
<dbReference type="SUPFAM" id="SSF55620">
    <property type="entry name" value="Tetrahydrobiopterin biosynthesis enzymes-like"/>
    <property type="match status" value="1"/>
</dbReference>
<evidence type="ECO:0000313" key="11">
    <source>
        <dbReference type="EMBL" id="AJC73077.1"/>
    </source>
</evidence>
<evidence type="ECO:0000256" key="4">
    <source>
        <dbReference type="ARBA" id="ARBA00022723"/>
    </source>
</evidence>
<dbReference type="PANTHER" id="PTHR12589">
    <property type="entry name" value="PYRUVOYL TETRAHYDROBIOPTERIN SYNTHASE"/>
    <property type="match status" value="1"/>
</dbReference>
<gene>
    <name evidence="11" type="ORF">AJ81_01390</name>
</gene>
<dbReference type="PIRSF" id="PIRSF006113">
    <property type="entry name" value="PTP_synth"/>
    <property type="match status" value="1"/>
</dbReference>
<dbReference type="PaxDb" id="1123384-AJ81_01390"/>
<dbReference type="Gene3D" id="3.30.479.10">
    <property type="entry name" value="6-pyruvoyl tetrahydropterin synthase/QueD"/>
    <property type="match status" value="1"/>
</dbReference>
<dbReference type="InterPro" id="IPR038418">
    <property type="entry name" value="6-PTP_synth/QueD_sf"/>
</dbReference>
<evidence type="ECO:0000256" key="5">
    <source>
        <dbReference type="ARBA" id="ARBA00022833"/>
    </source>
</evidence>
<comment type="pathway">
    <text evidence="1 8">Purine metabolism; 7-cyano-7-deazaguanine biosynthesis.</text>
</comment>
<evidence type="ECO:0000256" key="2">
    <source>
        <dbReference type="ARBA" id="ARBA00008900"/>
    </source>
</evidence>
<evidence type="ECO:0000256" key="7">
    <source>
        <dbReference type="ARBA" id="ARBA00048807"/>
    </source>
</evidence>
<accession>A0A0X1KP70</accession>
<comment type="similarity">
    <text evidence="2 8">Belongs to the PTPS family. QueD subfamily.</text>
</comment>
<evidence type="ECO:0000256" key="6">
    <source>
        <dbReference type="ARBA" id="ARBA00023239"/>
    </source>
</evidence>
<dbReference type="GO" id="GO:0070497">
    <property type="term" value="F:6-carboxytetrahydropterin synthase activity"/>
    <property type="evidence" value="ECO:0007669"/>
    <property type="project" value="UniProtKB-EC"/>
</dbReference>
<keyword evidence="8" id="KW-0671">Queuosine biosynthesis</keyword>
<dbReference type="PANTHER" id="PTHR12589:SF7">
    <property type="entry name" value="6-PYRUVOYL TETRAHYDROBIOPTERIN SYNTHASE"/>
    <property type="match status" value="1"/>
</dbReference>
<evidence type="ECO:0000313" key="12">
    <source>
        <dbReference type="Proteomes" id="UP000077469"/>
    </source>
</evidence>
<dbReference type="GO" id="GO:0008616">
    <property type="term" value="P:tRNA queuosine(34) biosynthetic process"/>
    <property type="evidence" value="ECO:0007669"/>
    <property type="project" value="UniProtKB-KW"/>
</dbReference>
<dbReference type="AlphaFoldDB" id="A0A0X1KP70"/>
<evidence type="ECO:0000256" key="10">
    <source>
        <dbReference type="PIRSR" id="PIRSR006113-2"/>
    </source>
</evidence>
<comment type="cofactor">
    <cofactor evidence="8 10">
        <name>Zn(2+)</name>
        <dbReference type="ChEBI" id="CHEBI:29105"/>
    </cofactor>
    <text evidence="8 10">Binds 1 zinc ion per subunit.</text>
</comment>
<evidence type="ECO:0000256" key="9">
    <source>
        <dbReference type="PIRSR" id="PIRSR006113-1"/>
    </source>
</evidence>
<feature type="active site" description="Charge relay system" evidence="9">
    <location>
        <position position="67"/>
    </location>
</feature>
<dbReference type="InterPro" id="IPR007115">
    <property type="entry name" value="6-PTP_synth/QueD"/>
</dbReference>
<dbReference type="STRING" id="1123384.AJ81_01390"/>
<reference evidence="11 12" key="1">
    <citation type="submission" date="2014-01" db="EMBL/GenBank/DDBJ databases">
        <title>Genome sequencing of Thermotog hypogea.</title>
        <authorList>
            <person name="Zhang X."/>
            <person name="Alvare G."/>
            <person name="Fristensky B."/>
            <person name="Chen L."/>
            <person name="Suen T."/>
            <person name="Chen Q."/>
            <person name="Ma K."/>
        </authorList>
    </citation>
    <scope>NUCLEOTIDE SEQUENCE [LARGE SCALE GENOMIC DNA]</scope>
    <source>
        <strain evidence="11 12">DSM 11164</strain>
    </source>
</reference>
<dbReference type="NCBIfam" id="TIGR03367">
    <property type="entry name" value="queuosine_QueD"/>
    <property type="match status" value="1"/>
</dbReference>
<dbReference type="UniPathway" id="UPA00391"/>
<organism evidence="11 12">
    <name type="scientific">Pseudothermotoga hypogea DSM 11164 = NBRC 106472</name>
    <dbReference type="NCBI Taxonomy" id="1123384"/>
    <lineage>
        <taxon>Bacteria</taxon>
        <taxon>Thermotogati</taxon>
        <taxon>Thermotogota</taxon>
        <taxon>Thermotogae</taxon>
        <taxon>Thermotogales</taxon>
        <taxon>Thermotogaceae</taxon>
        <taxon>Pseudothermotoga</taxon>
    </lineage>
</organism>
<keyword evidence="6 8" id="KW-0456">Lyase</keyword>
<dbReference type="GO" id="GO:0046872">
    <property type="term" value="F:metal ion binding"/>
    <property type="evidence" value="ECO:0007669"/>
    <property type="project" value="UniProtKB-KW"/>
</dbReference>
<comment type="catalytic activity">
    <reaction evidence="7 8">
        <text>7,8-dihydroneopterin 3'-triphosphate + H2O = 6-carboxy-5,6,7,8-tetrahydropterin + triphosphate + acetaldehyde + 2 H(+)</text>
        <dbReference type="Rhea" id="RHEA:27966"/>
        <dbReference type="ChEBI" id="CHEBI:15343"/>
        <dbReference type="ChEBI" id="CHEBI:15377"/>
        <dbReference type="ChEBI" id="CHEBI:15378"/>
        <dbReference type="ChEBI" id="CHEBI:18036"/>
        <dbReference type="ChEBI" id="CHEBI:58462"/>
        <dbReference type="ChEBI" id="CHEBI:61032"/>
        <dbReference type="EC" id="4.1.2.50"/>
    </reaction>
</comment>
<evidence type="ECO:0000256" key="1">
    <source>
        <dbReference type="ARBA" id="ARBA00005061"/>
    </source>
</evidence>
<dbReference type="RefSeq" id="WP_031503398.1">
    <property type="nucleotide sequence ID" value="NC_022795.1"/>
</dbReference>
<evidence type="ECO:0000256" key="3">
    <source>
        <dbReference type="ARBA" id="ARBA00018141"/>
    </source>
</evidence>
<keyword evidence="5 8" id="KW-0862">Zinc</keyword>
<proteinExistence type="inferred from homology"/>
<feature type="active site" description="Charge relay system" evidence="9">
    <location>
        <position position="108"/>
    </location>
</feature>
<dbReference type="EMBL" id="CP007141">
    <property type="protein sequence ID" value="AJC73077.1"/>
    <property type="molecule type" value="Genomic_DNA"/>
</dbReference>
<dbReference type="Pfam" id="PF01242">
    <property type="entry name" value="PTPS"/>
    <property type="match status" value="1"/>
</dbReference>